<dbReference type="PANTHER" id="PTHR32114:SF2">
    <property type="entry name" value="ABC TRANSPORTER ABCH.3"/>
    <property type="match status" value="1"/>
</dbReference>
<protein>
    <submittedName>
        <fullName evidence="3">Nuclease SbcCD subunit C</fullName>
    </submittedName>
</protein>
<feature type="domain" description="Rad50/SbcC-type AAA" evidence="2">
    <location>
        <begin position="5"/>
        <end position="211"/>
    </location>
</feature>
<feature type="coiled-coil region" evidence="1">
    <location>
        <begin position="265"/>
        <end position="350"/>
    </location>
</feature>
<keyword evidence="4" id="KW-1185">Reference proteome</keyword>
<evidence type="ECO:0000256" key="1">
    <source>
        <dbReference type="SAM" id="Coils"/>
    </source>
</evidence>
<reference evidence="3 4" key="2">
    <citation type="journal article" date="2021" name="Int. J. Syst. Evol. Microbiol.">
        <title>Isolation and Polyphasic Characterization of Desulfuromonas versatilis sp. Nov., an Electrogenic Bacteria Capable of Versatile Metabolism Isolated from a Graphene Oxide-Reducing Enrichment Culture.</title>
        <authorList>
            <person name="Xie L."/>
            <person name="Yoshida N."/>
            <person name="Ishii S."/>
            <person name="Meng L."/>
        </authorList>
    </citation>
    <scope>NUCLEOTIDE SEQUENCE [LARGE SCALE GENOMIC DNA]</scope>
    <source>
        <strain evidence="3 4">NIT-T3</strain>
    </source>
</reference>
<organism evidence="3 4">
    <name type="scientific">Desulfuromonas versatilis</name>
    <dbReference type="NCBI Taxonomy" id="2802975"/>
    <lineage>
        <taxon>Bacteria</taxon>
        <taxon>Pseudomonadati</taxon>
        <taxon>Thermodesulfobacteriota</taxon>
        <taxon>Desulfuromonadia</taxon>
        <taxon>Desulfuromonadales</taxon>
        <taxon>Desulfuromonadaceae</taxon>
        <taxon>Desulfuromonas</taxon>
    </lineage>
</organism>
<evidence type="ECO:0000313" key="3">
    <source>
        <dbReference type="EMBL" id="BCR03897.1"/>
    </source>
</evidence>
<feature type="coiled-coil region" evidence="1">
    <location>
        <begin position="738"/>
        <end position="765"/>
    </location>
</feature>
<dbReference type="Pfam" id="PF13558">
    <property type="entry name" value="SbcC_Walker_B"/>
    <property type="match status" value="1"/>
</dbReference>
<name>A0ABM8HT80_9BACT</name>
<sequence length="969" mass="107917">MRPLSLTMTAFGPFPAEETIPFEALDENPLFLINGPTGAGKTTILDAICFALYGKTTGDEREGAQMRCDLAALETLTEVTLVFEFSGRRFRIRRVPEQQRPKARGEGTTSQSAEAQLFELHADGSETLLVASKVTEATREIEELTGLSVDQFRQVMVLPQGKFRQLLLADSSDREKIFSQLFQTRIYKRLEESLKAQAAEIRRERERRQQLRQGILEGAGVESDAALESELAELAPEVAKATKEKDRRELAFIAAGKDQQQAQALEKSFLELEKLQCRQAELNRQQETIDRERARLRAAEQAAKLRPVFDERARCDRDFRQTQKEAELAAGRLRNAEERLAAAIKRLEETAPLQSELDQAKQQATLLEGYRARADRMADTRQAWQKAVEDSERTELLLQHKLLAERKGLWLELERLGRELARQQKLLQIRKDQGGILRQRCEELEKKAKKLELAWHQGQAAILAAELQTGEPCPVCGSREHPFPARSEAPLPTQRQVEEARQELRAANDELQLAREQYGEEQNRLRELQQRQERCRQDLGAEADRPAGEIERALDELQAAANQRGLNPSELRQAQGSDLEQLRRAVLDRKSAAAAAKAQAETAEQELPEAYREAGALSRALDQARQQIAGVEKRIREISDSHQKALGDARAAKAAADAAEQQLRKTDAALQTAGAKCLSVLDSGPFADEQAYRAALLDEAPLEALRQNIADYDRQSQLVAGALGQQREALQGRSRPDLAALEEALRLAENEKNQAASRWQQLEGRLKLLRDTCDKLARSAAQQAELDRQYAVIGTLSDVANGQTGDKISLQRFVLSVLLDDVLIEASQRLSLMSKGRYQLLRKEERAKGNKASGLELEVEDAYTGKVRPVATLSGGESFMAALSLALGLSDVVQAYAGGVRLDTLFIDEGFGSLDAESLELAVRTLIDLQAAGRMIGVISHVAELKEQMPLRLDVFSGRDGSHTRLVLP</sequence>
<evidence type="ECO:0000259" key="2">
    <source>
        <dbReference type="Pfam" id="PF13476"/>
    </source>
</evidence>
<dbReference type="InterPro" id="IPR038729">
    <property type="entry name" value="Rad50/SbcC_AAA"/>
</dbReference>
<feature type="coiled-coil region" evidence="1">
    <location>
        <begin position="187"/>
        <end position="214"/>
    </location>
</feature>
<dbReference type="Proteomes" id="UP001319827">
    <property type="component" value="Chromosome"/>
</dbReference>
<feature type="coiled-coil region" evidence="1">
    <location>
        <begin position="494"/>
        <end position="538"/>
    </location>
</feature>
<reference evidence="3 4" key="1">
    <citation type="journal article" date="2016" name="C (Basel)">
        <title>Selective Growth of and Electricity Production by Marine Exoelectrogenic Bacteria in Self-Aggregated Hydrogel of Microbially Reduced Graphene Oxide.</title>
        <authorList>
            <person name="Yoshida N."/>
            <person name="Goto Y."/>
            <person name="Miyata Y."/>
        </authorList>
    </citation>
    <scope>NUCLEOTIDE SEQUENCE [LARGE SCALE GENOMIC DNA]</scope>
    <source>
        <strain evidence="3 4">NIT-T3</strain>
    </source>
</reference>
<dbReference type="Pfam" id="PF13476">
    <property type="entry name" value="AAA_23"/>
    <property type="match status" value="1"/>
</dbReference>
<feature type="coiled-coil region" evidence="1">
    <location>
        <begin position="593"/>
        <end position="676"/>
    </location>
</feature>
<dbReference type="Gene3D" id="3.40.50.300">
    <property type="entry name" value="P-loop containing nucleotide triphosphate hydrolases"/>
    <property type="match status" value="2"/>
</dbReference>
<keyword evidence="1" id="KW-0175">Coiled coil</keyword>
<dbReference type="EMBL" id="AP024355">
    <property type="protein sequence ID" value="BCR03897.1"/>
    <property type="molecule type" value="Genomic_DNA"/>
</dbReference>
<dbReference type="PANTHER" id="PTHR32114">
    <property type="entry name" value="ABC TRANSPORTER ABCH.3"/>
    <property type="match status" value="1"/>
</dbReference>
<proteinExistence type="predicted"/>
<evidence type="ECO:0000313" key="4">
    <source>
        <dbReference type="Proteomes" id="UP001319827"/>
    </source>
</evidence>
<dbReference type="SUPFAM" id="SSF52540">
    <property type="entry name" value="P-loop containing nucleoside triphosphate hydrolases"/>
    <property type="match status" value="1"/>
</dbReference>
<dbReference type="InterPro" id="IPR027417">
    <property type="entry name" value="P-loop_NTPase"/>
</dbReference>
<gene>
    <name evidence="3" type="primary">sbcC</name>
    <name evidence="3" type="ORF">DESUT3_09660</name>
</gene>
<dbReference type="RefSeq" id="WP_221251334.1">
    <property type="nucleotide sequence ID" value="NZ_AP024355.1"/>
</dbReference>
<accession>A0ABM8HT80</accession>